<dbReference type="Gene3D" id="3.60.21.10">
    <property type="match status" value="1"/>
</dbReference>
<dbReference type="PANTHER" id="PTHR11124">
    <property type="entry name" value="VACUOLAR SORTING PROTEIN VPS29"/>
    <property type="match status" value="1"/>
</dbReference>
<comment type="caution">
    <text evidence="4">The sequence shown here is derived from an EMBL/GenBank/DDBJ whole genome shotgun (WGS) entry which is preliminary data.</text>
</comment>
<dbReference type="InterPro" id="IPR000979">
    <property type="entry name" value="Phosphodiesterase_MJ0936/Vps29"/>
</dbReference>
<feature type="domain" description="Calcineurin-like phosphoesterase" evidence="3">
    <location>
        <begin position="20"/>
        <end position="97"/>
    </location>
</feature>
<evidence type="ECO:0000256" key="2">
    <source>
        <dbReference type="ARBA" id="ARBA00017767"/>
    </source>
</evidence>
<dbReference type="OrthoDB" id="10258130at2759"/>
<dbReference type="Pfam" id="PF12850">
    <property type="entry name" value="Metallophos_2"/>
    <property type="match status" value="1"/>
</dbReference>
<dbReference type="AlphaFoldDB" id="A0A7J7IEW7"/>
<comment type="similarity">
    <text evidence="1">Belongs to the VPS29 family.</text>
</comment>
<dbReference type="SUPFAM" id="SSF56300">
    <property type="entry name" value="Metallo-dependent phosphatases"/>
    <property type="match status" value="1"/>
</dbReference>
<name>A0A7J7IEW7_9RHOD</name>
<dbReference type="InterPro" id="IPR024654">
    <property type="entry name" value="Calcineurin-like_PHP_lpxH"/>
</dbReference>
<keyword evidence="5" id="KW-1185">Reference proteome</keyword>
<sequence length="235" mass="25690">MVVVLVLGDAYVPQRRPGFDASVLDYIRHRQPDLILCTGNLGSPAVSRFFERQTRTFYSVRGESDALEAPERLILRIHDFTIGMLHGYQLASNIAASGGSFLMDPFALRLIGADMGVDILVAGGASCPQVECFDTNTFALKPRAILQPGSITAAVPFPYTSQLQADPDIGIKAPLEPELSTKKYNIASREGRGYPAMVLMDIEQNVAEICSVTFRVDKDASVCIGEKRRVHLFAP</sequence>
<accession>A0A7J7IEW7</accession>
<dbReference type="Proteomes" id="UP000530660">
    <property type="component" value="Unassembled WGS sequence"/>
</dbReference>
<protein>
    <recommendedName>
        <fullName evidence="2">Vacuolar protein sorting-associated protein 29</fullName>
    </recommendedName>
</protein>
<evidence type="ECO:0000313" key="4">
    <source>
        <dbReference type="EMBL" id="KAF6001254.1"/>
    </source>
</evidence>
<organism evidence="4 5">
    <name type="scientific">Cyanidiococcus yangmingshanensis</name>
    <dbReference type="NCBI Taxonomy" id="2690220"/>
    <lineage>
        <taxon>Eukaryota</taxon>
        <taxon>Rhodophyta</taxon>
        <taxon>Bangiophyceae</taxon>
        <taxon>Cyanidiales</taxon>
        <taxon>Cyanidiaceae</taxon>
        <taxon>Cyanidiococcus</taxon>
    </lineage>
</organism>
<proteinExistence type="inferred from homology"/>
<evidence type="ECO:0000313" key="5">
    <source>
        <dbReference type="Proteomes" id="UP000530660"/>
    </source>
</evidence>
<dbReference type="InterPro" id="IPR029052">
    <property type="entry name" value="Metallo-depent_PP-like"/>
</dbReference>
<gene>
    <name evidence="4" type="ORF">F1559_001906</name>
</gene>
<evidence type="ECO:0000256" key="1">
    <source>
        <dbReference type="ARBA" id="ARBA00005945"/>
    </source>
</evidence>
<reference evidence="4 5" key="1">
    <citation type="journal article" date="2020" name="J. Phycol.">
        <title>Comparative genome analysis reveals Cyanidiococcus gen. nov., a new extremophilic red algal genus sister to Cyanidioschyzon (Cyanidioschyzonaceae, Rhodophyta).</title>
        <authorList>
            <person name="Liu S.-L."/>
            <person name="Chiang Y.-R."/>
            <person name="Yoon H.S."/>
            <person name="Fu H.-Y."/>
        </authorList>
    </citation>
    <scope>NUCLEOTIDE SEQUENCE [LARGE SCALE GENOMIC DNA]</scope>
    <source>
        <strain evidence="4 5">THAL066</strain>
    </source>
</reference>
<evidence type="ECO:0000259" key="3">
    <source>
        <dbReference type="Pfam" id="PF12850"/>
    </source>
</evidence>
<dbReference type="EMBL" id="VWRR01000015">
    <property type="protein sequence ID" value="KAF6001254.1"/>
    <property type="molecule type" value="Genomic_DNA"/>
</dbReference>